<name>A0ABV4HW71_9GAMM</name>
<evidence type="ECO:0000313" key="5">
    <source>
        <dbReference type="EMBL" id="MEZ0475624.1"/>
    </source>
</evidence>
<dbReference type="Proteomes" id="UP001566331">
    <property type="component" value="Unassembled WGS sequence"/>
</dbReference>
<accession>A0ABV4HW71</accession>
<keyword evidence="3" id="KW-0804">Transcription</keyword>
<dbReference type="SUPFAM" id="SSF46689">
    <property type="entry name" value="Homeodomain-like"/>
    <property type="match status" value="2"/>
</dbReference>
<dbReference type="InterPro" id="IPR020449">
    <property type="entry name" value="Tscrpt_reg_AraC-type_HTH"/>
</dbReference>
<dbReference type="InterPro" id="IPR000014">
    <property type="entry name" value="PAS"/>
</dbReference>
<evidence type="ECO:0000256" key="1">
    <source>
        <dbReference type="ARBA" id="ARBA00023015"/>
    </source>
</evidence>
<feature type="domain" description="HTH araC/xylS-type" evidence="4">
    <location>
        <begin position="134"/>
        <end position="231"/>
    </location>
</feature>
<reference evidence="5 6" key="1">
    <citation type="submission" date="2024-07" db="EMBL/GenBank/DDBJ databases">
        <title>Luteimonas salilacus sp. nov., isolated from the shore soil of Salt Lake in Tibet of China.</title>
        <authorList>
            <person name="Zhang X."/>
            <person name="Li A."/>
        </authorList>
    </citation>
    <scope>NUCLEOTIDE SEQUENCE [LARGE SCALE GENOMIC DNA]</scope>
    <source>
        <strain evidence="5 6">B3-2-R+30</strain>
    </source>
</reference>
<dbReference type="PROSITE" id="PS00041">
    <property type="entry name" value="HTH_ARAC_FAMILY_1"/>
    <property type="match status" value="1"/>
</dbReference>
<keyword evidence="2" id="KW-0238">DNA-binding</keyword>
<dbReference type="PROSITE" id="PS01124">
    <property type="entry name" value="HTH_ARAC_FAMILY_2"/>
    <property type="match status" value="1"/>
</dbReference>
<gene>
    <name evidence="5" type="ORF">AB6713_13530</name>
</gene>
<dbReference type="PANTHER" id="PTHR46796">
    <property type="entry name" value="HTH-TYPE TRANSCRIPTIONAL ACTIVATOR RHAS-RELATED"/>
    <property type="match status" value="1"/>
</dbReference>
<dbReference type="InterPro" id="IPR050204">
    <property type="entry name" value="AraC_XylS_family_regulators"/>
</dbReference>
<dbReference type="RefSeq" id="WP_370565094.1">
    <property type="nucleotide sequence ID" value="NZ_JBFWIB010000012.1"/>
</dbReference>
<keyword evidence="1" id="KW-0805">Transcription regulation</keyword>
<keyword evidence="6" id="KW-1185">Reference proteome</keyword>
<protein>
    <submittedName>
        <fullName evidence="5">Helix-turn-helix domain-containing protein</fullName>
    </submittedName>
</protein>
<dbReference type="SMART" id="SM00342">
    <property type="entry name" value="HTH_ARAC"/>
    <property type="match status" value="1"/>
</dbReference>
<dbReference type="SUPFAM" id="SSF55785">
    <property type="entry name" value="PYP-like sensor domain (PAS domain)"/>
    <property type="match status" value="1"/>
</dbReference>
<sequence length="234" mass="26821">MGFQIEPDELQHLFDALPDVVFFIKDRQGRYTHVNLTLVNRLGARNRADLVGRTPLQLFPKRLGTRYMVQDERALAGETIENQLELHLYANRAPGWCLTFKHPLYKDSRVIGLVGISRDLGAPDRRHSSYGRLQRAVEHMQAHYSAPLRVQKLADIAEVSVAQLERLFKRVFQLTPQQLLTKLRIEEAMRLLHFDASIAEIGQACGFSDQSAFARQFKFTVGMPPRAYRALVHD</sequence>
<dbReference type="InterPro" id="IPR013656">
    <property type="entry name" value="PAS_4"/>
</dbReference>
<proteinExistence type="predicted"/>
<dbReference type="InterPro" id="IPR018060">
    <property type="entry name" value="HTH_AraC"/>
</dbReference>
<dbReference type="InterPro" id="IPR035965">
    <property type="entry name" value="PAS-like_dom_sf"/>
</dbReference>
<evidence type="ECO:0000256" key="2">
    <source>
        <dbReference type="ARBA" id="ARBA00023125"/>
    </source>
</evidence>
<dbReference type="SMART" id="SM00091">
    <property type="entry name" value="PAS"/>
    <property type="match status" value="1"/>
</dbReference>
<dbReference type="Pfam" id="PF12833">
    <property type="entry name" value="HTH_18"/>
    <property type="match status" value="1"/>
</dbReference>
<dbReference type="Gene3D" id="3.30.450.20">
    <property type="entry name" value="PAS domain"/>
    <property type="match status" value="1"/>
</dbReference>
<dbReference type="InterPro" id="IPR009057">
    <property type="entry name" value="Homeodomain-like_sf"/>
</dbReference>
<evidence type="ECO:0000313" key="6">
    <source>
        <dbReference type="Proteomes" id="UP001566331"/>
    </source>
</evidence>
<dbReference type="EMBL" id="JBFWIC010000019">
    <property type="protein sequence ID" value="MEZ0475624.1"/>
    <property type="molecule type" value="Genomic_DNA"/>
</dbReference>
<dbReference type="InterPro" id="IPR018062">
    <property type="entry name" value="HTH_AraC-typ_CS"/>
</dbReference>
<dbReference type="Pfam" id="PF08448">
    <property type="entry name" value="PAS_4"/>
    <property type="match status" value="1"/>
</dbReference>
<dbReference type="PANTHER" id="PTHR46796:SF13">
    <property type="entry name" value="HTH-TYPE TRANSCRIPTIONAL ACTIVATOR RHAS"/>
    <property type="match status" value="1"/>
</dbReference>
<dbReference type="PRINTS" id="PR00032">
    <property type="entry name" value="HTHARAC"/>
</dbReference>
<comment type="caution">
    <text evidence="5">The sequence shown here is derived from an EMBL/GenBank/DDBJ whole genome shotgun (WGS) entry which is preliminary data.</text>
</comment>
<evidence type="ECO:0000256" key="3">
    <source>
        <dbReference type="ARBA" id="ARBA00023163"/>
    </source>
</evidence>
<evidence type="ECO:0000259" key="4">
    <source>
        <dbReference type="PROSITE" id="PS01124"/>
    </source>
</evidence>
<dbReference type="Gene3D" id="1.10.10.60">
    <property type="entry name" value="Homeodomain-like"/>
    <property type="match status" value="1"/>
</dbReference>
<organism evidence="5 6">
    <name type="scientific">Luteimonas salinilitoris</name>
    <dbReference type="NCBI Taxonomy" id="3237697"/>
    <lineage>
        <taxon>Bacteria</taxon>
        <taxon>Pseudomonadati</taxon>
        <taxon>Pseudomonadota</taxon>
        <taxon>Gammaproteobacteria</taxon>
        <taxon>Lysobacterales</taxon>
        <taxon>Lysobacteraceae</taxon>
        <taxon>Luteimonas</taxon>
    </lineage>
</organism>